<accession>A0ABT1Y5Q9</accession>
<feature type="binding site" evidence="7">
    <location>
        <position position="71"/>
    </location>
    <ligand>
        <name>substrate</name>
    </ligand>
</feature>
<keyword evidence="2 7" id="KW-0479">Metal-binding</keyword>
<keyword evidence="3 7" id="KW-0547">Nucleotide-binding</keyword>
<feature type="binding site" evidence="7">
    <location>
        <begin position="181"/>
        <end position="182"/>
    </location>
    <ligand>
        <name>substrate</name>
    </ligand>
</feature>
<dbReference type="PANTHER" id="PTHR11067:SF9">
    <property type="entry name" value="INOSINE TRIPHOSPHATE PYROPHOSPHATASE"/>
    <property type="match status" value="1"/>
</dbReference>
<feature type="binding site" evidence="7">
    <location>
        <position position="176"/>
    </location>
    <ligand>
        <name>substrate</name>
    </ligand>
</feature>
<keyword evidence="6 7" id="KW-0546">Nucleotide metabolism</keyword>
<dbReference type="EMBL" id="JANPWE010000002">
    <property type="protein sequence ID" value="MCR6545021.1"/>
    <property type="molecule type" value="Genomic_DNA"/>
</dbReference>
<comment type="catalytic activity">
    <reaction evidence="7">
        <text>dITP + H2O = dIMP + diphosphate + H(+)</text>
        <dbReference type="Rhea" id="RHEA:28342"/>
        <dbReference type="ChEBI" id="CHEBI:15377"/>
        <dbReference type="ChEBI" id="CHEBI:15378"/>
        <dbReference type="ChEBI" id="CHEBI:33019"/>
        <dbReference type="ChEBI" id="CHEBI:61194"/>
        <dbReference type="ChEBI" id="CHEBI:61382"/>
        <dbReference type="EC" id="3.6.1.66"/>
    </reaction>
</comment>
<dbReference type="EC" id="3.6.1.66" evidence="7"/>
<comment type="catalytic activity">
    <reaction evidence="7">
        <text>ITP + H2O = IMP + diphosphate + H(+)</text>
        <dbReference type="Rhea" id="RHEA:29399"/>
        <dbReference type="ChEBI" id="CHEBI:15377"/>
        <dbReference type="ChEBI" id="CHEBI:15378"/>
        <dbReference type="ChEBI" id="CHEBI:33019"/>
        <dbReference type="ChEBI" id="CHEBI:58053"/>
        <dbReference type="ChEBI" id="CHEBI:61402"/>
        <dbReference type="EC" id="3.6.1.66"/>
    </reaction>
</comment>
<dbReference type="PANTHER" id="PTHR11067">
    <property type="entry name" value="INOSINE TRIPHOSPHATE PYROPHOSPHATASE/HAM1 PROTEIN"/>
    <property type="match status" value="1"/>
</dbReference>
<dbReference type="Proteomes" id="UP001524944">
    <property type="component" value="Unassembled WGS sequence"/>
</dbReference>
<evidence type="ECO:0000256" key="6">
    <source>
        <dbReference type="ARBA" id="ARBA00023080"/>
    </source>
</evidence>
<evidence type="ECO:0000256" key="4">
    <source>
        <dbReference type="ARBA" id="ARBA00022801"/>
    </source>
</evidence>
<comment type="function">
    <text evidence="7">Pyrophosphatase that catalyzes the hydrolysis of nucleoside triphosphates to their monophosphate derivatives, with a high preference for the non-canonical purine nucleotides XTP (xanthosine triphosphate), dITP (deoxyinosine triphosphate) and ITP. Seems to function as a house-cleaning enzyme that removes non-canonical purine nucleotides from the nucleotide pool, thus preventing their incorporation into DNA/RNA and avoiding chromosomal lesions.</text>
</comment>
<sequence length="201" mass="22057">MKKIILATGNQGKLLEFRNLISGYPWSVLSLKDFPELPSVEETGTTFRENARLKAVATAEKTGFIVLADDSGLEVDYLNGMPGVYSARFAGEPGNDLKNNQKLLSMMEGVPDPLRSARFCCTIAVATPGGRVEYFEGFCEGQILKEPRGCNGFGYDPLFYLPEMGKTMAQLTGMEKNRISHRGKALRGILPVLEKILSQDG</sequence>
<comment type="cofactor">
    <cofactor evidence="7">
        <name>Mg(2+)</name>
        <dbReference type="ChEBI" id="CHEBI:18420"/>
    </cofactor>
    <text evidence="7">Binds 1 Mg(2+) ion per subunit.</text>
</comment>
<reference evidence="9 10" key="1">
    <citation type="submission" date="2022-08" db="EMBL/GenBank/DDBJ databases">
        <title>Proteogenomics of the novel Dehalobacterium formicoaceticum strain EZ94 highlights a key role of methyltransferases during anaerobic dichloromethane degradation.</title>
        <authorList>
            <person name="Wasmund K."/>
        </authorList>
    </citation>
    <scope>NUCLEOTIDE SEQUENCE [LARGE SCALE GENOMIC DNA]</scope>
    <source>
        <strain evidence="9 10">EZ94</strain>
    </source>
</reference>
<evidence type="ECO:0000256" key="5">
    <source>
        <dbReference type="ARBA" id="ARBA00022842"/>
    </source>
</evidence>
<feature type="binding site" evidence="7">
    <location>
        <begin position="8"/>
        <end position="13"/>
    </location>
    <ligand>
        <name>substrate</name>
    </ligand>
</feature>
<dbReference type="InterPro" id="IPR002637">
    <property type="entry name" value="RdgB/HAM1"/>
</dbReference>
<feature type="binding site" evidence="7">
    <location>
        <position position="41"/>
    </location>
    <ligand>
        <name>Mg(2+)</name>
        <dbReference type="ChEBI" id="CHEBI:18420"/>
    </ligand>
</feature>
<evidence type="ECO:0000256" key="2">
    <source>
        <dbReference type="ARBA" id="ARBA00022723"/>
    </source>
</evidence>
<evidence type="ECO:0000256" key="8">
    <source>
        <dbReference type="RuleBase" id="RU003781"/>
    </source>
</evidence>
<comment type="similarity">
    <text evidence="1 7 8">Belongs to the HAM1 NTPase family.</text>
</comment>
<gene>
    <name evidence="9" type="ORF">NVS47_05755</name>
</gene>
<dbReference type="InterPro" id="IPR029001">
    <property type="entry name" value="ITPase-like_fam"/>
</dbReference>
<dbReference type="HAMAP" id="MF_01405">
    <property type="entry name" value="Non_canon_purine_NTPase"/>
    <property type="match status" value="1"/>
</dbReference>
<comment type="catalytic activity">
    <reaction evidence="7">
        <text>XTP + H2O = XMP + diphosphate + H(+)</text>
        <dbReference type="Rhea" id="RHEA:28610"/>
        <dbReference type="ChEBI" id="CHEBI:15377"/>
        <dbReference type="ChEBI" id="CHEBI:15378"/>
        <dbReference type="ChEBI" id="CHEBI:33019"/>
        <dbReference type="ChEBI" id="CHEBI:57464"/>
        <dbReference type="ChEBI" id="CHEBI:61314"/>
        <dbReference type="EC" id="3.6.1.66"/>
    </reaction>
</comment>
<keyword evidence="4 7" id="KW-0378">Hydrolase</keyword>
<dbReference type="Gene3D" id="3.90.950.10">
    <property type="match status" value="1"/>
</dbReference>
<proteinExistence type="inferred from homology"/>
<comment type="caution">
    <text evidence="9">The sequence shown here is derived from an EMBL/GenBank/DDBJ whole genome shotgun (WGS) entry which is preliminary data.</text>
</comment>
<dbReference type="RefSeq" id="WP_257912636.1">
    <property type="nucleotide sequence ID" value="NZ_JANPWE010000002.1"/>
</dbReference>
<organism evidence="9 10">
    <name type="scientific">Dehalobacterium formicoaceticum</name>
    <dbReference type="NCBI Taxonomy" id="51515"/>
    <lineage>
        <taxon>Bacteria</taxon>
        <taxon>Bacillati</taxon>
        <taxon>Bacillota</taxon>
        <taxon>Clostridia</taxon>
        <taxon>Eubacteriales</taxon>
        <taxon>Peptococcaceae</taxon>
        <taxon>Dehalobacterium</taxon>
    </lineage>
</organism>
<dbReference type="InterPro" id="IPR020922">
    <property type="entry name" value="dITP/XTP_pyrophosphatase"/>
</dbReference>
<feature type="binding site" evidence="7">
    <location>
        <begin position="153"/>
        <end position="156"/>
    </location>
    <ligand>
        <name>substrate</name>
    </ligand>
</feature>
<dbReference type="Pfam" id="PF01725">
    <property type="entry name" value="Ham1p_like"/>
    <property type="match status" value="1"/>
</dbReference>
<feature type="binding site" evidence="7">
    <location>
        <position position="70"/>
    </location>
    <ligand>
        <name>Mg(2+)</name>
        <dbReference type="ChEBI" id="CHEBI:18420"/>
    </ligand>
</feature>
<keyword evidence="5 7" id="KW-0460">Magnesium</keyword>
<dbReference type="NCBIfam" id="TIGR00042">
    <property type="entry name" value="RdgB/HAM1 family non-canonical purine NTP pyrophosphatase"/>
    <property type="match status" value="1"/>
</dbReference>
<dbReference type="CDD" id="cd00515">
    <property type="entry name" value="HAM1"/>
    <property type="match status" value="1"/>
</dbReference>
<comment type="subunit">
    <text evidence="7">Homodimer.</text>
</comment>
<dbReference type="NCBIfam" id="NF011397">
    <property type="entry name" value="PRK14822.1"/>
    <property type="match status" value="1"/>
</dbReference>
<feature type="active site" description="Proton acceptor" evidence="7">
    <location>
        <position position="70"/>
    </location>
</feature>
<keyword evidence="10" id="KW-1185">Reference proteome</keyword>
<evidence type="ECO:0000256" key="3">
    <source>
        <dbReference type="ARBA" id="ARBA00022741"/>
    </source>
</evidence>
<name>A0ABT1Y5Q9_9FIRM</name>
<protein>
    <recommendedName>
        <fullName evidence="7">dITP/XTP pyrophosphatase</fullName>
        <ecNumber evidence="7">3.6.1.66</ecNumber>
    </recommendedName>
    <alternativeName>
        <fullName evidence="7">Non-canonical purine NTP pyrophosphatase</fullName>
    </alternativeName>
    <alternativeName>
        <fullName evidence="7">Non-standard purine NTP pyrophosphatase</fullName>
    </alternativeName>
    <alternativeName>
        <fullName evidence="7">Nucleoside-triphosphate diphosphatase</fullName>
    </alternativeName>
    <alternativeName>
        <fullName evidence="7">Nucleoside-triphosphate pyrophosphatase</fullName>
        <shortName evidence="7">NTPase</shortName>
    </alternativeName>
</protein>
<dbReference type="SUPFAM" id="SSF52972">
    <property type="entry name" value="ITPase-like"/>
    <property type="match status" value="1"/>
</dbReference>
<evidence type="ECO:0000313" key="10">
    <source>
        <dbReference type="Proteomes" id="UP001524944"/>
    </source>
</evidence>
<evidence type="ECO:0000313" key="9">
    <source>
        <dbReference type="EMBL" id="MCR6545021.1"/>
    </source>
</evidence>
<evidence type="ECO:0000256" key="1">
    <source>
        <dbReference type="ARBA" id="ARBA00008023"/>
    </source>
</evidence>
<dbReference type="GO" id="GO:0036220">
    <property type="term" value="F:ITP diphosphatase activity"/>
    <property type="evidence" value="ECO:0007669"/>
    <property type="project" value="UniProtKB-EC"/>
</dbReference>
<evidence type="ECO:0000256" key="7">
    <source>
        <dbReference type="HAMAP-Rule" id="MF_01405"/>
    </source>
</evidence>